<evidence type="ECO:0000313" key="3">
    <source>
        <dbReference type="Proteomes" id="UP000324800"/>
    </source>
</evidence>
<comment type="caution">
    <text evidence="2">The sequence shown here is derived from an EMBL/GenBank/DDBJ whole genome shotgun (WGS) entry which is preliminary data.</text>
</comment>
<dbReference type="AlphaFoldDB" id="A0A5J4TUX0"/>
<dbReference type="SUPFAM" id="SSF56112">
    <property type="entry name" value="Protein kinase-like (PK-like)"/>
    <property type="match status" value="1"/>
</dbReference>
<proteinExistence type="predicted"/>
<accession>A0A5J4TUX0</accession>
<dbReference type="OrthoDB" id="2156623at2759"/>
<dbReference type="EMBL" id="SNRW01025020">
    <property type="protein sequence ID" value="KAA6361820.1"/>
    <property type="molecule type" value="Genomic_DNA"/>
</dbReference>
<reference evidence="2 3" key="1">
    <citation type="submission" date="2019-03" db="EMBL/GenBank/DDBJ databases">
        <title>Single cell metagenomics reveals metabolic interactions within the superorganism composed of flagellate Streblomastix strix and complex community of Bacteroidetes bacteria on its surface.</title>
        <authorList>
            <person name="Treitli S.C."/>
            <person name="Kolisko M."/>
            <person name="Husnik F."/>
            <person name="Keeling P."/>
            <person name="Hampl V."/>
        </authorList>
    </citation>
    <scope>NUCLEOTIDE SEQUENCE [LARGE SCALE GENOMIC DNA]</scope>
    <source>
        <strain evidence="2">ST1C</strain>
    </source>
</reference>
<evidence type="ECO:0000313" key="2">
    <source>
        <dbReference type="EMBL" id="KAA6361820.1"/>
    </source>
</evidence>
<dbReference type="Proteomes" id="UP000324800">
    <property type="component" value="Unassembled WGS sequence"/>
</dbReference>
<protein>
    <recommendedName>
        <fullName evidence="4">Protein kinase domain-containing protein</fullName>
    </recommendedName>
</protein>
<organism evidence="2 3">
    <name type="scientific">Streblomastix strix</name>
    <dbReference type="NCBI Taxonomy" id="222440"/>
    <lineage>
        <taxon>Eukaryota</taxon>
        <taxon>Metamonada</taxon>
        <taxon>Preaxostyla</taxon>
        <taxon>Oxymonadida</taxon>
        <taxon>Streblomastigidae</taxon>
        <taxon>Streblomastix</taxon>
    </lineage>
</organism>
<evidence type="ECO:0008006" key="4">
    <source>
        <dbReference type="Google" id="ProtNLM"/>
    </source>
</evidence>
<gene>
    <name evidence="2" type="ORF">EZS28_042654</name>
</gene>
<feature type="non-terminal residue" evidence="2">
    <location>
        <position position="167"/>
    </location>
</feature>
<feature type="region of interest" description="Disordered" evidence="1">
    <location>
        <begin position="13"/>
        <end position="46"/>
    </location>
</feature>
<feature type="compositionally biased region" description="Polar residues" evidence="1">
    <location>
        <begin position="13"/>
        <end position="34"/>
    </location>
</feature>
<evidence type="ECO:0000256" key="1">
    <source>
        <dbReference type="SAM" id="MobiDB-lite"/>
    </source>
</evidence>
<sequence>MNKHEQVDSVFVRQNDQNSNQDSIPLSPQSQNAINIHPPKLNEQNPIYKEGDEEEVVPRLNSRANSFINLPQVLDLQEQIEKLKYEEFELIKELSSGAFGRVIVVRHTTADVIIAIKRVPYKSPDKIKMAEDADYYICCCVSNYNYTPEGTGGQFFDQFDCMLQYFI</sequence>
<dbReference type="InterPro" id="IPR011009">
    <property type="entry name" value="Kinase-like_dom_sf"/>
</dbReference>
<name>A0A5J4TUX0_9EUKA</name>
<dbReference type="Gene3D" id="3.30.200.20">
    <property type="entry name" value="Phosphorylase Kinase, domain 1"/>
    <property type="match status" value="1"/>
</dbReference>